<dbReference type="AlphaFoldDB" id="A0A174M506"/>
<dbReference type="EMBL" id="CZBF01000001">
    <property type="protein sequence ID" value="CUP29090.1"/>
    <property type="molecule type" value="Genomic_DNA"/>
</dbReference>
<feature type="domain" description="HTH luxR-type" evidence="1">
    <location>
        <begin position="17"/>
        <end position="74"/>
    </location>
</feature>
<dbReference type="InterPro" id="IPR000792">
    <property type="entry name" value="Tscrpt_reg_LuxR_C"/>
</dbReference>
<dbReference type="PRINTS" id="PR00038">
    <property type="entry name" value="HTHLUXR"/>
</dbReference>
<proteinExistence type="predicted"/>
<organism evidence="2 3">
    <name type="scientific">Bacteroides uniformis</name>
    <dbReference type="NCBI Taxonomy" id="820"/>
    <lineage>
        <taxon>Bacteria</taxon>
        <taxon>Pseudomonadati</taxon>
        <taxon>Bacteroidota</taxon>
        <taxon>Bacteroidia</taxon>
        <taxon>Bacteroidales</taxon>
        <taxon>Bacteroidaceae</taxon>
        <taxon>Bacteroides</taxon>
    </lineage>
</organism>
<dbReference type="InterPro" id="IPR036388">
    <property type="entry name" value="WH-like_DNA-bd_sf"/>
</dbReference>
<evidence type="ECO:0000259" key="1">
    <source>
        <dbReference type="SMART" id="SM00421"/>
    </source>
</evidence>
<dbReference type="Proteomes" id="UP000095788">
    <property type="component" value="Unassembled WGS sequence"/>
</dbReference>
<evidence type="ECO:0000313" key="2">
    <source>
        <dbReference type="EMBL" id="CUP29090.1"/>
    </source>
</evidence>
<name>A0A174M506_BACUN</name>
<dbReference type="SMART" id="SM00421">
    <property type="entry name" value="HTH_LUXR"/>
    <property type="match status" value="1"/>
</dbReference>
<accession>A0A174M506</accession>
<dbReference type="InterPro" id="IPR016032">
    <property type="entry name" value="Sig_transdc_resp-reg_C-effctor"/>
</dbReference>
<evidence type="ECO:0000313" key="3">
    <source>
        <dbReference type="Proteomes" id="UP000095788"/>
    </source>
</evidence>
<sequence>MFQQQQKHWKAMEMHLSKRLTKRENQIAGLAFCGLAKKEMADRLHVAYGTINVLLDKAYKKTGTSKLNELGSWWANRVFTLNIDFQQLQKTIIALCFLGIAIFQFSVDNHHDYYYRTRRGRTQRYKTEEISQPNYKQAA</sequence>
<dbReference type="GO" id="GO:0006355">
    <property type="term" value="P:regulation of DNA-templated transcription"/>
    <property type="evidence" value="ECO:0007669"/>
    <property type="project" value="InterPro"/>
</dbReference>
<protein>
    <submittedName>
        <fullName evidence="2">DNA binding protein</fullName>
    </submittedName>
</protein>
<dbReference type="SUPFAM" id="SSF46894">
    <property type="entry name" value="C-terminal effector domain of the bipartite response regulators"/>
    <property type="match status" value="1"/>
</dbReference>
<dbReference type="GO" id="GO:0003677">
    <property type="term" value="F:DNA binding"/>
    <property type="evidence" value="ECO:0007669"/>
    <property type="project" value="InterPro"/>
</dbReference>
<reference evidence="2 3" key="1">
    <citation type="submission" date="2015-09" db="EMBL/GenBank/DDBJ databases">
        <authorList>
            <consortium name="Pathogen Informatics"/>
        </authorList>
    </citation>
    <scope>NUCLEOTIDE SEQUENCE [LARGE SCALE GENOMIC DNA]</scope>
    <source>
        <strain evidence="2 3">2789STDY5834942</strain>
    </source>
</reference>
<dbReference type="Gene3D" id="1.10.10.10">
    <property type="entry name" value="Winged helix-like DNA-binding domain superfamily/Winged helix DNA-binding domain"/>
    <property type="match status" value="1"/>
</dbReference>
<gene>
    <name evidence="2" type="ORF">ERS852554_00235</name>
</gene>
<dbReference type="Pfam" id="PF00196">
    <property type="entry name" value="GerE"/>
    <property type="match status" value="1"/>
</dbReference>